<dbReference type="AlphaFoldDB" id="A0AAV4MYU3"/>
<proteinExistence type="predicted"/>
<evidence type="ECO:0000313" key="1">
    <source>
        <dbReference type="EMBL" id="GIX77707.1"/>
    </source>
</evidence>
<reference evidence="1 2" key="1">
    <citation type="submission" date="2021-06" db="EMBL/GenBank/DDBJ databases">
        <title>Caerostris extrusa draft genome.</title>
        <authorList>
            <person name="Kono N."/>
            <person name="Arakawa K."/>
        </authorList>
    </citation>
    <scope>NUCLEOTIDE SEQUENCE [LARGE SCALE GENOMIC DNA]</scope>
</reference>
<protein>
    <submittedName>
        <fullName evidence="1">Uncharacterized protein</fullName>
    </submittedName>
</protein>
<sequence>MDLCQSIPVRTRLWYTSLLQTESVWYRLENLENSNERKAREIRSHLLIGQIIICLVEAVFLPGGRDLIQNQPPLRRTHPLRCGKLRIHFVLMSELVFLSELVCGTLLFCKQSLCGIDWKISKTPTKEKARGNSFPFINWTDHYLSCGSRVFLPGGRDLIQNQPPLRRTHPLRCGKLRIHFVLMSELVFLSELVCGTLLFANRVCVVSIGKISKIPTKGKARRNSFPFINWTDHYLSCGSRVFTWRERSHPEPTTVAKDSSIAGGKLRIHFRLDV</sequence>
<organism evidence="1 2">
    <name type="scientific">Caerostris extrusa</name>
    <name type="common">Bark spider</name>
    <name type="synonym">Caerostris bankana</name>
    <dbReference type="NCBI Taxonomy" id="172846"/>
    <lineage>
        <taxon>Eukaryota</taxon>
        <taxon>Metazoa</taxon>
        <taxon>Ecdysozoa</taxon>
        <taxon>Arthropoda</taxon>
        <taxon>Chelicerata</taxon>
        <taxon>Arachnida</taxon>
        <taxon>Araneae</taxon>
        <taxon>Araneomorphae</taxon>
        <taxon>Entelegynae</taxon>
        <taxon>Araneoidea</taxon>
        <taxon>Araneidae</taxon>
        <taxon>Caerostris</taxon>
    </lineage>
</organism>
<comment type="caution">
    <text evidence="1">The sequence shown here is derived from an EMBL/GenBank/DDBJ whole genome shotgun (WGS) entry which is preliminary data.</text>
</comment>
<evidence type="ECO:0000313" key="2">
    <source>
        <dbReference type="Proteomes" id="UP001054945"/>
    </source>
</evidence>
<dbReference type="EMBL" id="BPLR01020354">
    <property type="protein sequence ID" value="GIX77707.1"/>
    <property type="molecule type" value="Genomic_DNA"/>
</dbReference>
<accession>A0AAV4MYU3</accession>
<dbReference type="Proteomes" id="UP001054945">
    <property type="component" value="Unassembled WGS sequence"/>
</dbReference>
<name>A0AAV4MYU3_CAEEX</name>
<gene>
    <name evidence="1" type="ORF">CEXT_156841</name>
</gene>
<keyword evidence="2" id="KW-1185">Reference proteome</keyword>